<organism evidence="8 9">
    <name type="scientific">Sagittula salina</name>
    <dbReference type="NCBI Taxonomy" id="2820268"/>
    <lineage>
        <taxon>Bacteria</taxon>
        <taxon>Pseudomonadati</taxon>
        <taxon>Pseudomonadota</taxon>
        <taxon>Alphaproteobacteria</taxon>
        <taxon>Rhodobacterales</taxon>
        <taxon>Roseobacteraceae</taxon>
        <taxon>Sagittula</taxon>
    </lineage>
</organism>
<name>A0A940MXB4_9RHOB</name>
<dbReference type="InterPro" id="IPR005648">
    <property type="entry name" value="FlgD"/>
</dbReference>
<dbReference type="Pfam" id="PF13860">
    <property type="entry name" value="FlgD_ig"/>
    <property type="match status" value="1"/>
</dbReference>
<evidence type="ECO:0000256" key="2">
    <source>
        <dbReference type="ARBA" id="ARBA00016013"/>
    </source>
</evidence>
<evidence type="ECO:0000259" key="6">
    <source>
        <dbReference type="Pfam" id="PF13860"/>
    </source>
</evidence>
<sequence length="222" mass="22887">MAIDPLGLTAASSAAPTASASMSQLSEDYQSFITLLTAQIQNQDPLEPMDSTTFISQLAQLSQVEQAVSTNDKLDGIATQLSSMAAVSGLSLIGRTVVAPGDQVSLADGSATVGYRLSADAAAVRISVQAADGTLLRMLDGSGTTGGEVHQITWDGDDYEGLQVPDGTYNVVVEALDAEGYTVPAQAYASAQVASMTFEDGLATLHLENGRSVAAGLVEEVR</sequence>
<reference evidence="8" key="1">
    <citation type="submission" date="2021-03" db="EMBL/GenBank/DDBJ databases">
        <title>Sagittula salina sp. nov. strain M10.9X isolated from the marine waste.</title>
        <authorList>
            <person name="Satari L."/>
            <person name="Molina-Menor E."/>
            <person name="Vidal-Verdu A."/>
            <person name="Pascual J."/>
            <person name="Pereto J."/>
            <person name="Porcar M."/>
        </authorList>
    </citation>
    <scope>NUCLEOTIDE SEQUENCE</scope>
    <source>
        <strain evidence="8">M10.9X</strain>
    </source>
</reference>
<evidence type="ECO:0000256" key="1">
    <source>
        <dbReference type="ARBA" id="ARBA00010577"/>
    </source>
</evidence>
<evidence type="ECO:0000256" key="3">
    <source>
        <dbReference type="ARBA" id="ARBA00022795"/>
    </source>
</evidence>
<dbReference type="Gene3D" id="2.30.30.910">
    <property type="match status" value="1"/>
</dbReference>
<protein>
    <recommendedName>
        <fullName evidence="2 5">Basal-body rod modification protein FlgD</fullName>
    </recommendedName>
</protein>
<dbReference type="RefSeq" id="WP_209363047.1">
    <property type="nucleotide sequence ID" value="NZ_JAGISH010000014.1"/>
</dbReference>
<keyword evidence="9" id="KW-1185">Reference proteome</keyword>
<feature type="domain" description="FlgD/Vpr Ig-like" evidence="6">
    <location>
        <begin position="101"/>
        <end position="177"/>
    </location>
</feature>
<keyword evidence="8" id="KW-0966">Cell projection</keyword>
<feature type="domain" description="FlgD Tudor-like" evidence="7">
    <location>
        <begin position="86"/>
        <end position="214"/>
    </location>
</feature>
<gene>
    <name evidence="8" type="ORF">J5474_19050</name>
</gene>
<dbReference type="AlphaFoldDB" id="A0A940MXB4"/>
<dbReference type="EMBL" id="JAGISH010000014">
    <property type="protein sequence ID" value="MBP0484574.1"/>
    <property type="molecule type" value="Genomic_DNA"/>
</dbReference>
<evidence type="ECO:0000256" key="4">
    <source>
        <dbReference type="ARBA" id="ARBA00024746"/>
    </source>
</evidence>
<comment type="function">
    <text evidence="4 5">Required for flagellar hook formation. May act as a scaffolding protein.</text>
</comment>
<dbReference type="InterPro" id="IPR025965">
    <property type="entry name" value="FlgD/Vpr_Ig-like"/>
</dbReference>
<dbReference type="Gene3D" id="2.60.40.4070">
    <property type="match status" value="1"/>
</dbReference>
<evidence type="ECO:0000259" key="7">
    <source>
        <dbReference type="Pfam" id="PF13861"/>
    </source>
</evidence>
<proteinExistence type="inferred from homology"/>
<dbReference type="Proteomes" id="UP000675940">
    <property type="component" value="Unassembled WGS sequence"/>
</dbReference>
<keyword evidence="8" id="KW-0282">Flagellum</keyword>
<dbReference type="Pfam" id="PF13861">
    <property type="entry name" value="FLgD_tudor"/>
    <property type="match status" value="1"/>
</dbReference>
<evidence type="ECO:0000256" key="5">
    <source>
        <dbReference type="RuleBase" id="RU362076"/>
    </source>
</evidence>
<comment type="similarity">
    <text evidence="1 5">Belongs to the FlgD family.</text>
</comment>
<dbReference type="InterPro" id="IPR025963">
    <property type="entry name" value="FLgD_Tudor"/>
</dbReference>
<keyword evidence="3 5" id="KW-1005">Bacterial flagellum biogenesis</keyword>
<evidence type="ECO:0000313" key="8">
    <source>
        <dbReference type="EMBL" id="MBP0484574.1"/>
    </source>
</evidence>
<dbReference type="GO" id="GO:0044781">
    <property type="term" value="P:bacterial-type flagellum organization"/>
    <property type="evidence" value="ECO:0007669"/>
    <property type="project" value="UniProtKB-UniRule"/>
</dbReference>
<dbReference type="Pfam" id="PF03963">
    <property type="entry name" value="FlgD"/>
    <property type="match status" value="1"/>
</dbReference>
<keyword evidence="8" id="KW-0969">Cilium</keyword>
<evidence type="ECO:0000313" key="9">
    <source>
        <dbReference type="Proteomes" id="UP000675940"/>
    </source>
</evidence>
<accession>A0A940MXB4</accession>
<comment type="caution">
    <text evidence="8">The sequence shown here is derived from an EMBL/GenBank/DDBJ whole genome shotgun (WGS) entry which is preliminary data.</text>
</comment>